<dbReference type="InterPro" id="IPR006641">
    <property type="entry name" value="YqgF/RNaseH-like_dom"/>
</dbReference>
<keyword evidence="1" id="KW-0963">Cytoplasm</keyword>
<keyword evidence="3" id="KW-0540">Nuclease</keyword>
<dbReference type="GO" id="GO:0016787">
    <property type="term" value="F:hydrolase activity"/>
    <property type="evidence" value="ECO:0007669"/>
    <property type="project" value="UniProtKB-KW"/>
</dbReference>
<dbReference type="Pfam" id="PF03652">
    <property type="entry name" value="RuvX"/>
    <property type="match status" value="1"/>
</dbReference>
<keyword evidence="2" id="KW-0690">Ribosome biogenesis</keyword>
<evidence type="ECO:0000256" key="2">
    <source>
        <dbReference type="ARBA" id="ARBA00022517"/>
    </source>
</evidence>
<dbReference type="CDD" id="cd16964">
    <property type="entry name" value="YqgF"/>
    <property type="match status" value="1"/>
</dbReference>
<dbReference type="SUPFAM" id="SSF53098">
    <property type="entry name" value="Ribonuclease H-like"/>
    <property type="match status" value="1"/>
</dbReference>
<dbReference type="HAMAP" id="MF_00651">
    <property type="entry name" value="Nuclease_YqgF"/>
    <property type="match status" value="1"/>
</dbReference>
<dbReference type="EMBL" id="LAZR01007789">
    <property type="protein sequence ID" value="KKM82939.1"/>
    <property type="molecule type" value="Genomic_DNA"/>
</dbReference>
<dbReference type="InterPro" id="IPR037027">
    <property type="entry name" value="YqgF/RNaseH-like_dom_sf"/>
</dbReference>
<name>A0A0F9KLC5_9ZZZZ</name>
<dbReference type="NCBIfam" id="TIGR00250">
    <property type="entry name" value="RNAse_H_YqgF"/>
    <property type="match status" value="1"/>
</dbReference>
<dbReference type="AlphaFoldDB" id="A0A0F9KLC5"/>
<feature type="domain" description="YqgF/RNase H-like" evidence="5">
    <location>
        <begin position="1"/>
        <end position="103"/>
    </location>
</feature>
<dbReference type="InterPro" id="IPR012337">
    <property type="entry name" value="RNaseH-like_sf"/>
</dbReference>
<accession>A0A0F9KLC5</accession>
<dbReference type="PANTHER" id="PTHR33317">
    <property type="entry name" value="POLYNUCLEOTIDYL TRANSFERASE, RIBONUCLEASE H-LIKE SUPERFAMILY PROTEIN"/>
    <property type="match status" value="1"/>
</dbReference>
<gene>
    <name evidence="6" type="ORF">LCGC14_1314450</name>
</gene>
<evidence type="ECO:0000313" key="6">
    <source>
        <dbReference type="EMBL" id="KKM82939.1"/>
    </source>
</evidence>
<sequence>MSILCLDVGDRTIGIAVSDSLRIVASGVSQLRRDKPEKNKELEHIKSLIFQYEVDKLVVGLPLDMTGEEGEQAKRVRNFVDELSSGIEIPVVLFDERLSTVEAERVLREAKVSPLKRRKVRDKIAATVILQNYLDSQKP</sequence>
<dbReference type="InterPro" id="IPR005227">
    <property type="entry name" value="YqgF"/>
</dbReference>
<dbReference type="SMART" id="SM00732">
    <property type="entry name" value="YqgFc"/>
    <property type="match status" value="1"/>
</dbReference>
<dbReference type="GO" id="GO:0004518">
    <property type="term" value="F:nuclease activity"/>
    <property type="evidence" value="ECO:0007669"/>
    <property type="project" value="UniProtKB-KW"/>
</dbReference>
<dbReference type="PANTHER" id="PTHR33317:SF4">
    <property type="entry name" value="POLYNUCLEOTIDYL TRANSFERASE, RIBONUCLEASE H-LIKE SUPERFAMILY PROTEIN"/>
    <property type="match status" value="1"/>
</dbReference>
<proteinExistence type="inferred from homology"/>
<evidence type="ECO:0000256" key="1">
    <source>
        <dbReference type="ARBA" id="ARBA00022490"/>
    </source>
</evidence>
<evidence type="ECO:0000259" key="5">
    <source>
        <dbReference type="SMART" id="SM00732"/>
    </source>
</evidence>
<protein>
    <recommendedName>
        <fullName evidence="5">YqgF/RNase H-like domain-containing protein</fullName>
    </recommendedName>
</protein>
<evidence type="ECO:0000256" key="3">
    <source>
        <dbReference type="ARBA" id="ARBA00022722"/>
    </source>
</evidence>
<reference evidence="6" key="1">
    <citation type="journal article" date="2015" name="Nature">
        <title>Complex archaea that bridge the gap between prokaryotes and eukaryotes.</title>
        <authorList>
            <person name="Spang A."/>
            <person name="Saw J.H."/>
            <person name="Jorgensen S.L."/>
            <person name="Zaremba-Niedzwiedzka K."/>
            <person name="Martijn J."/>
            <person name="Lind A.E."/>
            <person name="van Eijk R."/>
            <person name="Schleper C."/>
            <person name="Guy L."/>
            <person name="Ettema T.J."/>
        </authorList>
    </citation>
    <scope>NUCLEOTIDE SEQUENCE</scope>
</reference>
<comment type="caution">
    <text evidence="6">The sequence shown here is derived from an EMBL/GenBank/DDBJ whole genome shotgun (WGS) entry which is preliminary data.</text>
</comment>
<evidence type="ECO:0000256" key="4">
    <source>
        <dbReference type="ARBA" id="ARBA00022801"/>
    </source>
</evidence>
<keyword evidence="4" id="KW-0378">Hydrolase</keyword>
<organism evidence="6">
    <name type="scientific">marine sediment metagenome</name>
    <dbReference type="NCBI Taxonomy" id="412755"/>
    <lineage>
        <taxon>unclassified sequences</taxon>
        <taxon>metagenomes</taxon>
        <taxon>ecological metagenomes</taxon>
    </lineage>
</organism>
<dbReference type="Gene3D" id="3.30.420.140">
    <property type="entry name" value="YqgF/RNase H-like domain"/>
    <property type="match status" value="1"/>
</dbReference>
<dbReference type="GO" id="GO:0005829">
    <property type="term" value="C:cytosol"/>
    <property type="evidence" value="ECO:0007669"/>
    <property type="project" value="TreeGrafter"/>
</dbReference>
<dbReference type="GO" id="GO:0000967">
    <property type="term" value="P:rRNA 5'-end processing"/>
    <property type="evidence" value="ECO:0007669"/>
    <property type="project" value="TreeGrafter"/>
</dbReference>